<dbReference type="RefSeq" id="WP_114336958.1">
    <property type="nucleotide sequence ID" value="NZ_QPID01000002.1"/>
</dbReference>
<feature type="domain" description="FAD/NAD(P)-binding" evidence="7">
    <location>
        <begin position="20"/>
        <end position="315"/>
    </location>
</feature>
<dbReference type="EMBL" id="QPID01000002">
    <property type="protein sequence ID" value="RCU51529.1"/>
    <property type="molecule type" value="Genomic_DNA"/>
</dbReference>
<dbReference type="PANTHER" id="PTHR43429:SF3">
    <property type="entry name" value="NITRITE REDUCTASE [NAD(P)H]"/>
    <property type="match status" value="1"/>
</dbReference>
<evidence type="ECO:0000259" key="8">
    <source>
        <dbReference type="Pfam" id="PF18267"/>
    </source>
</evidence>
<feature type="transmembrane region" description="Helical" evidence="5">
    <location>
        <begin position="575"/>
        <end position="593"/>
    </location>
</feature>
<dbReference type="InterPro" id="IPR036188">
    <property type="entry name" value="FAD/NAD-bd_sf"/>
</dbReference>
<evidence type="ECO:0000256" key="2">
    <source>
        <dbReference type="ARBA" id="ARBA00006442"/>
    </source>
</evidence>
<evidence type="ECO:0000259" key="6">
    <source>
        <dbReference type="Pfam" id="PF04324"/>
    </source>
</evidence>
<dbReference type="PRINTS" id="PR00411">
    <property type="entry name" value="PNDRDTASEI"/>
</dbReference>
<evidence type="ECO:0000256" key="3">
    <source>
        <dbReference type="ARBA" id="ARBA00022630"/>
    </source>
</evidence>
<accession>A0A368NPY6</accession>
<keyword evidence="3" id="KW-0285">Flavoprotein</keyword>
<dbReference type="InterPro" id="IPR023753">
    <property type="entry name" value="FAD/NAD-binding_dom"/>
</dbReference>
<evidence type="ECO:0000313" key="10">
    <source>
        <dbReference type="Proteomes" id="UP000252558"/>
    </source>
</evidence>
<comment type="cofactor">
    <cofactor evidence="1">
        <name>FAD</name>
        <dbReference type="ChEBI" id="CHEBI:57692"/>
    </cofactor>
</comment>
<evidence type="ECO:0000256" key="5">
    <source>
        <dbReference type="SAM" id="Phobius"/>
    </source>
</evidence>
<dbReference type="AlphaFoldDB" id="A0A368NPY6"/>
<feature type="transmembrane region" description="Helical" evidence="5">
    <location>
        <begin position="641"/>
        <end position="660"/>
    </location>
</feature>
<dbReference type="OrthoDB" id="9768666at2"/>
<organism evidence="9 10">
    <name type="scientific">Corallincola holothuriorum</name>
    <dbReference type="NCBI Taxonomy" id="2282215"/>
    <lineage>
        <taxon>Bacteria</taxon>
        <taxon>Pseudomonadati</taxon>
        <taxon>Pseudomonadota</taxon>
        <taxon>Gammaproteobacteria</taxon>
        <taxon>Alteromonadales</taxon>
        <taxon>Psychromonadaceae</taxon>
        <taxon>Corallincola</taxon>
    </lineage>
</organism>
<dbReference type="Pfam" id="PF04324">
    <property type="entry name" value="Fer2_BFD"/>
    <property type="match status" value="1"/>
</dbReference>
<evidence type="ECO:0000256" key="1">
    <source>
        <dbReference type="ARBA" id="ARBA00001974"/>
    </source>
</evidence>
<reference evidence="9 10" key="1">
    <citation type="submission" date="2018-07" db="EMBL/GenBank/DDBJ databases">
        <title>Corallincola holothuriorum sp. nov., a new facultative anaerobe isolated from sea cucumber Apostichopus japonicus.</title>
        <authorList>
            <person name="Xia H."/>
        </authorList>
    </citation>
    <scope>NUCLEOTIDE SEQUENCE [LARGE SCALE GENOMIC DNA]</scope>
    <source>
        <strain evidence="9 10">C4</strain>
    </source>
</reference>
<keyword evidence="5" id="KW-0812">Transmembrane</keyword>
<dbReference type="InterPro" id="IPR041575">
    <property type="entry name" value="Rubredoxin_C"/>
</dbReference>
<dbReference type="Pfam" id="PF18267">
    <property type="entry name" value="Rubredoxin_C"/>
    <property type="match status" value="1"/>
</dbReference>
<keyword evidence="4" id="KW-0274">FAD</keyword>
<dbReference type="InterPro" id="IPR007419">
    <property type="entry name" value="BFD-like_2Fe2S-bd_dom"/>
</dbReference>
<feature type="domain" description="NADH-rubredoxin oxidoreductase C-terminal" evidence="8">
    <location>
        <begin position="330"/>
        <end position="398"/>
    </location>
</feature>
<comment type="caution">
    <text evidence="9">The sequence shown here is derived from an EMBL/GenBank/DDBJ whole genome shotgun (WGS) entry which is preliminary data.</text>
</comment>
<dbReference type="Pfam" id="PF07992">
    <property type="entry name" value="Pyr_redox_2"/>
    <property type="match status" value="1"/>
</dbReference>
<dbReference type="GO" id="GO:0016491">
    <property type="term" value="F:oxidoreductase activity"/>
    <property type="evidence" value="ECO:0007669"/>
    <property type="project" value="InterPro"/>
</dbReference>
<keyword evidence="10" id="KW-1185">Reference proteome</keyword>
<evidence type="ECO:0000259" key="7">
    <source>
        <dbReference type="Pfam" id="PF07992"/>
    </source>
</evidence>
<keyword evidence="5" id="KW-1133">Transmembrane helix</keyword>
<proteinExistence type="inferred from homology"/>
<dbReference type="Gene3D" id="3.50.50.60">
    <property type="entry name" value="FAD/NAD(P)-binding domain"/>
    <property type="match status" value="2"/>
</dbReference>
<feature type="transmembrane region" description="Helical" evidence="5">
    <location>
        <begin position="494"/>
        <end position="513"/>
    </location>
</feature>
<feature type="transmembrane region" description="Helical" evidence="5">
    <location>
        <begin position="533"/>
        <end position="554"/>
    </location>
</feature>
<name>A0A368NPY6_9GAMM</name>
<gene>
    <name evidence="9" type="ORF">DU002_03395</name>
</gene>
<dbReference type="PANTHER" id="PTHR43429">
    <property type="entry name" value="PYRIDINE NUCLEOTIDE-DISULFIDE OXIDOREDUCTASE DOMAIN-CONTAINING"/>
    <property type="match status" value="1"/>
</dbReference>
<sequence length="661" mass="73231">MTSAMCVQTAKEAIPNSHPIIVVGTGPVGIRAAQELRQRMPTQPLTLFGGEPWQPYDRIKLSSLLAGELGLDEISLERFRRQGNDHHQTQHLNCPILEIDRTNQQVKDVHGQWHHYSKLILAVGSHPHIPKIAGTELKGVYTFRNLNDAQALMARTARARHVVVIGGGLLGLEAAKAMQWGNTRVTVVQQGETLMNRQLDKLGGSYLQQSIEQSGIDVLTGNGVREIRGVERVEQIVLRDGTELTADTVIVAAGITPNRELALAAHLPVGHGIRVNDQLQTEDPNIYAVGECAEHGGVTYGLVAPGYEQAAVAAEHIAHQRGQYVGSLNVTALKVVGEEVFSMGEVTQLPKRIAQQELVFQDNEHYRKIVVHKGRLVGAISVGPWSEVRRIQEHVRQKRPLSIWQQWRFKRYGNIWPDNDDLSIQAWPAEAIVCNCMNISKGQLVDCVNTGCQNIQALSNKTGAGTVCGSCKPLLQEVCGSQQPLEPVRWSRSLALLSLLCIIGASLFTLFPSPISESVQQGWWLEQLWRDGTWKQVSGFTILGLSVAAALLSLRKRIKKFTLMNFEHWRLVHTVVGALTVSTLLIHTGLSLGSNLNRWLMISFLALLTIGCGAAIHSAISHKLSLSGSRRWQKIWLWGHILAFWPLPVLLTFHVLSVYYF</sequence>
<comment type="similarity">
    <text evidence="2">Belongs to the FAD-dependent oxidoreductase family.</text>
</comment>
<keyword evidence="5" id="KW-0472">Membrane</keyword>
<dbReference type="InterPro" id="IPR016156">
    <property type="entry name" value="FAD/NAD-linked_Rdtase_dimer_sf"/>
</dbReference>
<protein>
    <submittedName>
        <fullName evidence="9">NAD(P)/FAD-dependent oxidoreductase</fullName>
    </submittedName>
</protein>
<dbReference type="SUPFAM" id="SSF51905">
    <property type="entry name" value="FAD/NAD(P)-binding domain"/>
    <property type="match status" value="1"/>
</dbReference>
<feature type="domain" description="BFD-like [2Fe-2S]-binding" evidence="6">
    <location>
        <begin position="432"/>
        <end position="477"/>
    </location>
</feature>
<dbReference type="Gene3D" id="1.10.10.1100">
    <property type="entry name" value="BFD-like [2Fe-2S]-binding domain"/>
    <property type="match status" value="1"/>
</dbReference>
<dbReference type="InterPro" id="IPR050260">
    <property type="entry name" value="FAD-bd_OxRdtase"/>
</dbReference>
<feature type="transmembrane region" description="Helical" evidence="5">
    <location>
        <begin position="599"/>
        <end position="620"/>
    </location>
</feature>
<dbReference type="PRINTS" id="PR00368">
    <property type="entry name" value="FADPNR"/>
</dbReference>
<evidence type="ECO:0000313" key="9">
    <source>
        <dbReference type="EMBL" id="RCU51529.1"/>
    </source>
</evidence>
<evidence type="ECO:0000256" key="4">
    <source>
        <dbReference type="ARBA" id="ARBA00022827"/>
    </source>
</evidence>
<dbReference type="Proteomes" id="UP000252558">
    <property type="component" value="Unassembled WGS sequence"/>
</dbReference>
<dbReference type="InterPro" id="IPR041854">
    <property type="entry name" value="BFD-like_2Fe2S-bd_dom_sf"/>
</dbReference>
<dbReference type="Gene3D" id="3.30.390.30">
    <property type="match status" value="1"/>
</dbReference>